<dbReference type="EMBL" id="AKHW03004004">
    <property type="protein sequence ID" value="KYO32228.1"/>
    <property type="molecule type" value="Genomic_DNA"/>
</dbReference>
<dbReference type="STRING" id="8496.A0A151N624"/>
<reference evidence="2 3" key="1">
    <citation type="journal article" date="2012" name="Genome Biol.">
        <title>Sequencing three crocodilian genomes to illuminate the evolution of archosaurs and amniotes.</title>
        <authorList>
            <person name="St John J.A."/>
            <person name="Braun E.L."/>
            <person name="Isberg S.R."/>
            <person name="Miles L.G."/>
            <person name="Chong A.Y."/>
            <person name="Gongora J."/>
            <person name="Dalzell P."/>
            <person name="Moran C."/>
            <person name="Bed'hom B."/>
            <person name="Abzhanov A."/>
            <person name="Burgess S.C."/>
            <person name="Cooksey A.M."/>
            <person name="Castoe T.A."/>
            <person name="Crawford N.G."/>
            <person name="Densmore L.D."/>
            <person name="Drew J.C."/>
            <person name="Edwards S.V."/>
            <person name="Faircloth B.C."/>
            <person name="Fujita M.K."/>
            <person name="Greenwold M.J."/>
            <person name="Hoffmann F.G."/>
            <person name="Howard J.M."/>
            <person name="Iguchi T."/>
            <person name="Janes D.E."/>
            <person name="Khan S.Y."/>
            <person name="Kohno S."/>
            <person name="de Koning A.J."/>
            <person name="Lance S.L."/>
            <person name="McCarthy F.M."/>
            <person name="McCormack J.E."/>
            <person name="Merchant M.E."/>
            <person name="Peterson D.G."/>
            <person name="Pollock D.D."/>
            <person name="Pourmand N."/>
            <person name="Raney B.J."/>
            <person name="Roessler K.A."/>
            <person name="Sanford J.R."/>
            <person name="Sawyer R.H."/>
            <person name="Schmidt C.J."/>
            <person name="Triplett E.W."/>
            <person name="Tuberville T.D."/>
            <person name="Venegas-Anaya M."/>
            <person name="Howard J.T."/>
            <person name="Jarvis E.D."/>
            <person name="Guillette L.J.Jr."/>
            <person name="Glenn T.C."/>
            <person name="Green R.E."/>
            <person name="Ray D.A."/>
        </authorList>
    </citation>
    <scope>NUCLEOTIDE SEQUENCE [LARGE SCALE GENOMIC DNA]</scope>
    <source>
        <strain evidence="2">KSC_2009_1</strain>
    </source>
</reference>
<keyword evidence="3" id="KW-1185">Reference proteome</keyword>
<dbReference type="Gene3D" id="1.10.472.80">
    <property type="entry name" value="Ypt/Rab-GAP domain of gyp1p, domain 3"/>
    <property type="match status" value="1"/>
</dbReference>
<accession>A0A151N624</accession>
<evidence type="ECO:0000256" key="1">
    <source>
        <dbReference type="SAM" id="MobiDB-lite"/>
    </source>
</evidence>
<dbReference type="InterPro" id="IPR035969">
    <property type="entry name" value="Rab-GAP_TBC_sf"/>
</dbReference>
<dbReference type="Proteomes" id="UP000050525">
    <property type="component" value="Unassembled WGS sequence"/>
</dbReference>
<feature type="compositionally biased region" description="Low complexity" evidence="1">
    <location>
        <begin position="177"/>
        <end position="188"/>
    </location>
</feature>
<proteinExistence type="predicted"/>
<feature type="region of interest" description="Disordered" evidence="1">
    <location>
        <begin position="1"/>
        <end position="21"/>
    </location>
</feature>
<dbReference type="SUPFAM" id="SSF47923">
    <property type="entry name" value="Ypt/Rab-GAP domain of gyp1p"/>
    <property type="match status" value="1"/>
</dbReference>
<comment type="caution">
    <text evidence="2">The sequence shown here is derived from an EMBL/GenBank/DDBJ whole genome shotgun (WGS) entry which is preliminary data.</text>
</comment>
<name>A0A151N624_ALLMI</name>
<protein>
    <submittedName>
        <fullName evidence="2">Uncharacterized protein</fullName>
    </submittedName>
</protein>
<evidence type="ECO:0000313" key="3">
    <source>
        <dbReference type="Proteomes" id="UP000050525"/>
    </source>
</evidence>
<evidence type="ECO:0000313" key="2">
    <source>
        <dbReference type="EMBL" id="KYO32228.1"/>
    </source>
</evidence>
<organism evidence="2 3">
    <name type="scientific">Alligator mississippiensis</name>
    <name type="common">American alligator</name>
    <dbReference type="NCBI Taxonomy" id="8496"/>
    <lineage>
        <taxon>Eukaryota</taxon>
        <taxon>Metazoa</taxon>
        <taxon>Chordata</taxon>
        <taxon>Craniata</taxon>
        <taxon>Vertebrata</taxon>
        <taxon>Euteleostomi</taxon>
        <taxon>Archelosauria</taxon>
        <taxon>Archosauria</taxon>
        <taxon>Crocodylia</taxon>
        <taxon>Alligatoridae</taxon>
        <taxon>Alligatorinae</taxon>
        <taxon>Alligator</taxon>
    </lineage>
</organism>
<sequence length="1439" mass="164134">MHKIGGTSGCPRPRLSGNQQTSVASWLNSSLQETLLPGKPWHKVLDKLGAAFAEKVKPQLRNPKQRQMIFHLLGQHFVKKYFSEYPNQPSLLSSTNVSERDWETLEETTKIWLNEQCLKAAEQVCCQFRVVDNNFARLAPEMVHFLNDTYNIVATEMELLLAAHESWQKEEDSFDHQSSLEQSSNQESVAKKSPNSVESKDMDVAVVRESILQLNEKEKMHIGTDIHSCVLNCSESNILGKSVCAIISVDGETILTVCRRLSGNLLPKTLRQFIWTDKLLKSNTKIPNTERIINIEREARVKFGRTVEHRIAELKLKSATQSPISGLIENAVVEKYDKTPCMHYFASNEQMILETHKTLNVLYVFNGTYEPYLIHWLFPLQMAFKQTTPTAEHPYELAMYLYFLHQNLFPSWVEIFAMAEWVMSILEREDTEFFDHLQQSFRKNITMDPKDFLVELIVQERDKAQELYATADRSEQKQHLAKELLGSPVIFLRKWMGEGFVSAVDFPVVLLIWDQLYMQDWNRKVMENFCLSILMLLKDSLMAADDYPAMREVFLFHSCQLLTADIQIAWIHLQQGGLPSDIPGLSRMNQRPFADLSPRHSSVKAGKVFHGFRGILPVGVKDVLLKLVLPVPQVEITHTETWLNEFDPLAVSLTVSIFYGLEKLRSKSSFSKPSIRQITKGTLTKKHEATEFAFRFDESFAFDSLDPSEFVDVTEAKPYMVFKVVYKSEGKDSLTLGWQKVDAFQQETRNTRTIWAPKEFSALVPLHTGKVVYNILDYSLVHDSKDSAQGSSNIQLTIYDVWKERHRQRNSQVKRERFEEPCFLCVPWVPFNSSTVLPNAVSVNHPFDLYVDALHYIPDNATITKVTGQIRNSGLTNLPNITAFPLLNSPSRNPKFQYRMILNGDETKVMDVNACVFFQVHTVDIDSGDLVIIGSSMIRVFNNDGNLNVGGFQLKLRGGMPSKGPAGLTQTTLDQYPAIPCCTALIRMLPHTQFSVTAPSYLTGYYFSDNAKPNNSELEIISSFQKDNSFPKLVQDMTTYLIDNEQSRVTLDRLETWYVERLDETKYLLPQQLPKYINIHHAVRYRQEAGIRIKVKQAFGLKADGYYVNVLARVLKGAASMHLPELPQQWGGEEKFLTCQLDFTSQQRSPIWTDPSVVLHPYLDAHCVLLVQVYGLNAVYVPDPSGQRPGEVIARPGQVLDLNAQSQLGWTVIPLFDRGYVWCGVHSAPLFQGSPSIGSLLPSPVQKREAIKIKTQPHNTEERRGCIIHRPLTCLGTETLILKEFLQSVISQPVKDVMAENIKKKALKLLPTYGSVILEVWDGHYFEDEHYELPVLNNLLTVDKTKKFLGTQASKSGKEVSELVLQTMDKKFKKLGRNSPEYRQQEYLYKEAMGNTFYSLMETALLNASYGRLPEHTVQSPLQKVFVMTSEQFTLHKQT</sequence>
<feature type="region of interest" description="Disordered" evidence="1">
    <location>
        <begin position="172"/>
        <end position="197"/>
    </location>
</feature>
<gene>
    <name evidence="2" type="ORF">Y1Q_0007202</name>
</gene>